<name>A0A382IRA9_9ZZZZ</name>
<feature type="region of interest" description="Disordered" evidence="1">
    <location>
        <begin position="1"/>
        <end position="35"/>
    </location>
</feature>
<evidence type="ECO:0000256" key="1">
    <source>
        <dbReference type="SAM" id="MobiDB-lite"/>
    </source>
</evidence>
<dbReference type="NCBIfam" id="TIGR04519">
    <property type="entry name" value="MoCo_extend_TAT"/>
    <property type="match status" value="1"/>
</dbReference>
<dbReference type="AlphaFoldDB" id="A0A382IRA9"/>
<sequence>MTDQTVTRKQLGRKLLDQEHGNMVEAREKSARSGGRDYWRSLDELAGTEEFEIMLQREFPE</sequence>
<organism evidence="2">
    <name type="scientific">marine metagenome</name>
    <dbReference type="NCBI Taxonomy" id="408172"/>
    <lineage>
        <taxon>unclassified sequences</taxon>
        <taxon>metagenomes</taxon>
        <taxon>ecological metagenomes</taxon>
    </lineage>
</organism>
<accession>A0A382IRA9</accession>
<reference evidence="2" key="1">
    <citation type="submission" date="2018-05" db="EMBL/GenBank/DDBJ databases">
        <authorList>
            <person name="Lanie J.A."/>
            <person name="Ng W.-L."/>
            <person name="Kazmierczak K.M."/>
            <person name="Andrzejewski T.M."/>
            <person name="Davidsen T.M."/>
            <person name="Wayne K.J."/>
            <person name="Tettelin H."/>
            <person name="Glass J.I."/>
            <person name="Rusch D."/>
            <person name="Podicherti R."/>
            <person name="Tsui H.-C.T."/>
            <person name="Winkler M.E."/>
        </authorList>
    </citation>
    <scope>NUCLEOTIDE SEQUENCE</scope>
</reference>
<feature type="non-terminal residue" evidence="2">
    <location>
        <position position="61"/>
    </location>
</feature>
<proteinExistence type="predicted"/>
<dbReference type="InterPro" id="IPR030948">
    <property type="entry name" value="TAT_var_transloc_signal_dom"/>
</dbReference>
<dbReference type="EMBL" id="UINC01069102">
    <property type="protein sequence ID" value="SVC02220.1"/>
    <property type="molecule type" value="Genomic_DNA"/>
</dbReference>
<gene>
    <name evidence="2" type="ORF">METZ01_LOCUS255074</name>
</gene>
<protein>
    <submittedName>
        <fullName evidence="2">Uncharacterized protein</fullName>
    </submittedName>
</protein>
<feature type="compositionally biased region" description="Basic and acidic residues" evidence="1">
    <location>
        <begin position="14"/>
        <end position="35"/>
    </location>
</feature>
<evidence type="ECO:0000313" key="2">
    <source>
        <dbReference type="EMBL" id="SVC02220.1"/>
    </source>
</evidence>